<comment type="similarity">
    <text evidence="2">Belongs to the complex I NDUFA11 subunit family.</text>
</comment>
<evidence type="ECO:0000256" key="10">
    <source>
        <dbReference type="ARBA" id="ARBA00031497"/>
    </source>
</evidence>
<evidence type="ECO:0000256" key="4">
    <source>
        <dbReference type="ARBA" id="ARBA00022692"/>
    </source>
</evidence>
<feature type="transmembrane region" description="Helical" evidence="11">
    <location>
        <begin position="57"/>
        <end position="78"/>
    </location>
</feature>
<dbReference type="AlphaFoldDB" id="A0A8S1AEW5"/>
<dbReference type="GO" id="GO:0045271">
    <property type="term" value="C:respiratory chain complex I"/>
    <property type="evidence" value="ECO:0007669"/>
    <property type="project" value="InterPro"/>
</dbReference>
<comment type="subcellular location">
    <subcellularLocation>
        <location evidence="1">Mitochondrion inner membrane</location>
        <topology evidence="1">Multi-pass membrane protein</topology>
        <orientation evidence="1">Matrix side</orientation>
    </subcellularLocation>
</comment>
<organism evidence="12 13">
    <name type="scientific">Arctia plantaginis</name>
    <name type="common">Wood tiger moth</name>
    <name type="synonym">Phalaena plantaginis</name>
    <dbReference type="NCBI Taxonomy" id="874455"/>
    <lineage>
        <taxon>Eukaryota</taxon>
        <taxon>Metazoa</taxon>
        <taxon>Ecdysozoa</taxon>
        <taxon>Arthropoda</taxon>
        <taxon>Hexapoda</taxon>
        <taxon>Insecta</taxon>
        <taxon>Pterygota</taxon>
        <taxon>Neoptera</taxon>
        <taxon>Endopterygota</taxon>
        <taxon>Lepidoptera</taxon>
        <taxon>Glossata</taxon>
        <taxon>Ditrysia</taxon>
        <taxon>Noctuoidea</taxon>
        <taxon>Erebidae</taxon>
        <taxon>Arctiinae</taxon>
        <taxon>Arctia</taxon>
    </lineage>
</organism>
<proteinExistence type="inferred from homology"/>
<dbReference type="Proteomes" id="UP000494256">
    <property type="component" value="Unassembled WGS sequence"/>
</dbReference>
<evidence type="ECO:0000256" key="8">
    <source>
        <dbReference type="ARBA" id="ARBA00023136"/>
    </source>
</evidence>
<keyword evidence="7" id="KW-0496">Mitochondrion</keyword>
<evidence type="ECO:0000256" key="11">
    <source>
        <dbReference type="SAM" id="Phobius"/>
    </source>
</evidence>
<reference evidence="12 13" key="1">
    <citation type="submission" date="2020-04" db="EMBL/GenBank/DDBJ databases">
        <authorList>
            <person name="Wallbank WR R."/>
            <person name="Pardo Diaz C."/>
            <person name="Kozak K."/>
            <person name="Martin S."/>
            <person name="Jiggins C."/>
            <person name="Moest M."/>
            <person name="Warren A I."/>
            <person name="Byers J.R.P. K."/>
            <person name="Montejo-Kovacevich G."/>
            <person name="Yen C E."/>
        </authorList>
    </citation>
    <scope>NUCLEOTIDE SEQUENCE [LARGE SCALE GENOMIC DNA]</scope>
</reference>
<evidence type="ECO:0000256" key="5">
    <source>
        <dbReference type="ARBA" id="ARBA00022792"/>
    </source>
</evidence>
<evidence type="ECO:0000256" key="7">
    <source>
        <dbReference type="ARBA" id="ARBA00023128"/>
    </source>
</evidence>
<dbReference type="GO" id="GO:0005743">
    <property type="term" value="C:mitochondrial inner membrane"/>
    <property type="evidence" value="ECO:0007669"/>
    <property type="project" value="UniProtKB-SubCell"/>
</dbReference>
<keyword evidence="4 11" id="KW-0812">Transmembrane</keyword>
<dbReference type="PANTHER" id="PTHR21382:SF1">
    <property type="entry name" value="NADH DEHYDROGENASE [UBIQUINONE] 1 ALPHA SUBCOMPLEX SUBUNIT 11"/>
    <property type="match status" value="1"/>
</dbReference>
<evidence type="ECO:0000256" key="1">
    <source>
        <dbReference type="ARBA" id="ARBA00004292"/>
    </source>
</evidence>
<dbReference type="GO" id="GO:0006120">
    <property type="term" value="P:mitochondrial electron transport, NADH to ubiquinone"/>
    <property type="evidence" value="ECO:0007669"/>
    <property type="project" value="InterPro"/>
</dbReference>
<keyword evidence="8 11" id="KW-0472">Membrane</keyword>
<evidence type="ECO:0000256" key="9">
    <source>
        <dbReference type="ARBA" id="ARBA00030608"/>
    </source>
</evidence>
<sequence length="169" mass="18533">MSQLLRYKYTDTPDGQDIFMKTVAASKYAALAGVGMSTFDVLMYSHPKGITGTVGRFAWYIGPLVGMASAFTVTANVARNVRGVDDKFNYFLGGAAAGSIFSAWQRAPIIAVPAMVILGLAGIVKKTSMQEKWEFFPDVHQATKTIKSVRHDWTLVKDLEDMKGWTKGN</sequence>
<accession>A0A8S1AEW5</accession>
<evidence type="ECO:0000256" key="3">
    <source>
        <dbReference type="ARBA" id="ARBA00018191"/>
    </source>
</evidence>
<evidence type="ECO:0000313" key="13">
    <source>
        <dbReference type="Proteomes" id="UP000494256"/>
    </source>
</evidence>
<feature type="transmembrane region" description="Helical" evidence="11">
    <location>
        <begin position="107"/>
        <end position="124"/>
    </location>
</feature>
<dbReference type="EMBL" id="CADEBD010000316">
    <property type="protein sequence ID" value="CAB3244295.1"/>
    <property type="molecule type" value="Genomic_DNA"/>
</dbReference>
<evidence type="ECO:0000313" key="12">
    <source>
        <dbReference type="EMBL" id="CAB3244295.1"/>
    </source>
</evidence>
<keyword evidence="6 11" id="KW-1133">Transmembrane helix</keyword>
<keyword evidence="5" id="KW-0999">Mitochondrion inner membrane</keyword>
<dbReference type="PANTHER" id="PTHR21382">
    <property type="entry name" value="NADH-UBIQUINONE OXIDOREDUCTASE SUBUNIT"/>
    <property type="match status" value="1"/>
</dbReference>
<name>A0A8S1AEW5_ARCPL</name>
<dbReference type="OrthoDB" id="17907at2759"/>
<gene>
    <name evidence="12" type="ORF">APLA_LOCUS10678</name>
</gene>
<comment type="caution">
    <text evidence="12">The sequence shown here is derived from an EMBL/GenBank/DDBJ whole genome shotgun (WGS) entry which is preliminary data.</text>
</comment>
<dbReference type="InterPro" id="IPR039205">
    <property type="entry name" value="NDUFA11"/>
</dbReference>
<protein>
    <recommendedName>
        <fullName evidence="3">NADH dehydrogenase [ubiquinone] 1 alpha subcomplex subunit 11</fullName>
    </recommendedName>
    <alternativeName>
        <fullName evidence="9">Complex I-B14.7</fullName>
    </alternativeName>
    <alternativeName>
        <fullName evidence="10">NADH-ubiquinone oxidoreductase subunit B14.7</fullName>
    </alternativeName>
</protein>
<evidence type="ECO:0000256" key="6">
    <source>
        <dbReference type="ARBA" id="ARBA00022989"/>
    </source>
</evidence>
<evidence type="ECO:0000256" key="2">
    <source>
        <dbReference type="ARBA" id="ARBA00008699"/>
    </source>
</evidence>